<feature type="compositionally biased region" description="Basic and acidic residues" evidence="1">
    <location>
        <begin position="484"/>
        <end position="500"/>
    </location>
</feature>
<dbReference type="GeneID" id="65246913"/>
<sequence>MSKLVLVNDRFLEIASQINISFQKVKPLSQFKDFPMQVYVNNLLYTTEAELPILKKQRNSNAVKFIYTNDEVDYSDFKSMCTDRELYDQLDENGLLESLHIKLRNEFGLKDEDHPITFLNESELDKGMSPVGQVKTEFGSLQKIMAGMNLHDSHQIQKVKEWTSDDITKAKLWTGGTVHKFQNFMNAQTVTIDEVSRLILNSGLIAVYKGNEVNVYPTTVDPSYVPGARSEIKSLSKTEYKRVCDEAQHHQLDWIMTSPISTVSIKNDDEIVNVTGIWAIPAYVVNGFYLHFKSHQVSEFSLDLGPPEDDESEDEDFFIAQDEERKSDVVESKEGVNASKNQSQIVHDVKSQDEMDVEESGKKEDFPEINLKFDSDDEDTGRGFQSTQPLTPADPKPIRHRRERRKSDVKRSYTASFVKARDSSPDTTTPVLSPTYVTLPPDETKNLMTKELVMSPAVSALPGVDSHTKAIASTLEKYSNTYKPSDRRPSTTRLSGDRRGLGSGGGRMPQTVSPSRFLNHTQDRVLKTSVARENISEKDIELLKILAPMVPLVTDPRLYEVIQGTIINILTDRLQ</sequence>
<feature type="region of interest" description="Disordered" evidence="1">
    <location>
        <begin position="480"/>
        <end position="515"/>
    </location>
</feature>
<feature type="region of interest" description="Disordered" evidence="1">
    <location>
        <begin position="324"/>
        <end position="437"/>
    </location>
</feature>
<gene>
    <name evidence="2" type="primary">VP10</name>
</gene>
<evidence type="ECO:0000313" key="3">
    <source>
        <dbReference type="Proteomes" id="UP000502187"/>
    </source>
</evidence>
<dbReference type="EMBL" id="MH327944">
    <property type="protein sequence ID" value="AXG65503.1"/>
    <property type="molecule type" value="Genomic_RNA"/>
</dbReference>
<feature type="compositionally biased region" description="Basic and acidic residues" evidence="1">
    <location>
        <begin position="347"/>
        <end position="374"/>
    </location>
</feature>
<feature type="compositionally biased region" description="Basic and acidic residues" evidence="1">
    <location>
        <begin position="324"/>
        <end position="334"/>
    </location>
</feature>
<protein>
    <submittedName>
        <fullName evidence="2">VP10</fullName>
    </submittedName>
</protein>
<dbReference type="RefSeq" id="YP_010086006.1">
    <property type="nucleotide sequence ID" value="NC_055246.1"/>
</dbReference>
<organism evidence="2 3">
    <name type="scientific">Kundal virus</name>
    <dbReference type="NCBI Taxonomy" id="2290890"/>
    <lineage>
        <taxon>Viruses</taxon>
        <taxon>Riboviria</taxon>
        <taxon>Orthornavirae</taxon>
        <taxon>Duplornaviricota</taxon>
        <taxon>Resentoviricetes</taxon>
        <taxon>Reovirales</taxon>
        <taxon>Spinareoviridae</taxon>
        <taxon>Coltivirus</taxon>
        <taxon>Coltivirus kundalense</taxon>
        <taxon>Kundal coltivirus</taxon>
    </lineage>
</organism>
<name>A0A499RSH8_9REOV</name>
<evidence type="ECO:0000256" key="1">
    <source>
        <dbReference type="SAM" id="MobiDB-lite"/>
    </source>
</evidence>
<evidence type="ECO:0000313" key="2">
    <source>
        <dbReference type="EMBL" id="AXG65503.1"/>
    </source>
</evidence>
<dbReference type="KEGG" id="vg:65246913"/>
<feature type="compositionally biased region" description="Polar residues" evidence="1">
    <location>
        <begin position="425"/>
        <end position="436"/>
    </location>
</feature>
<proteinExistence type="predicted"/>
<accession>A0A499RSH8</accession>
<reference evidence="2" key="1">
    <citation type="journal article" date="2019" name="J. Virol.">
        <title>Characterization of Novel Reoviruses [Wad Medani virus (Orbivirus) and Kundal (Coltivirus)] collected from Hyalomma antolicum ticks in India during CCHF surveillance.</title>
        <authorList>
            <person name="Yadav P.D."/>
            <person name="Whitmer S.L."/>
            <person name="Sarkale P."/>
            <person name="Ng T.F."/>
            <person name="Goldsmith C.S."/>
            <person name="Nyayanit D.A."/>
            <person name="Esona M.D."/>
            <person name="Shrivastava-Ranjan P."/>
            <person name="Lakra R."/>
            <person name="Pardeshi P."/>
            <person name="Majumdar T.D."/>
            <person name="Francis A."/>
            <person name="Klena J.D."/>
            <person name="Nichol S.T."/>
            <person name="Stroher U."/>
            <person name="Mourya D."/>
        </authorList>
    </citation>
    <scope>NUCLEOTIDE SEQUENCE [LARGE SCALE GENOMIC DNA]</scope>
    <source>
        <strain evidence="2">MCL-13-T-316</strain>
    </source>
</reference>
<keyword evidence="3" id="KW-1185">Reference proteome</keyword>
<dbReference type="Proteomes" id="UP000502187">
    <property type="component" value="Genome"/>
</dbReference>